<dbReference type="eggNOG" id="COG1396">
    <property type="taxonomic scope" value="Bacteria"/>
</dbReference>
<evidence type="ECO:0000313" key="4">
    <source>
        <dbReference type="Proteomes" id="UP000003732"/>
    </source>
</evidence>
<reference evidence="3 4" key="1">
    <citation type="submission" date="2011-02" db="EMBL/GenBank/DDBJ databases">
        <authorList>
            <person name="Stanhope M.J."/>
            <person name="Durkin A.S."/>
            <person name="Hostetler J."/>
            <person name="Kim M."/>
            <person name="Radune D."/>
            <person name="Singh I."/>
            <person name="Town C.D."/>
        </authorList>
    </citation>
    <scope>NUCLEOTIDE SEQUENCE [LARGE SCALE GENOMIC DNA]</scope>
    <source>
        <strain evidence="3 4">NCFD 2020</strain>
    </source>
</reference>
<dbReference type="SUPFAM" id="SSF47413">
    <property type="entry name" value="lambda repressor-like DNA-binding domains"/>
    <property type="match status" value="1"/>
</dbReference>
<dbReference type="PROSITE" id="PS50943">
    <property type="entry name" value="HTH_CROC1"/>
    <property type="match status" value="1"/>
</dbReference>
<dbReference type="Gene3D" id="1.10.260.40">
    <property type="entry name" value="lambda repressor-like DNA-binding domains"/>
    <property type="match status" value="1"/>
</dbReference>
<dbReference type="InterPro" id="IPR010982">
    <property type="entry name" value="Lambda_DNA-bd_dom_sf"/>
</dbReference>
<dbReference type="GO" id="GO:0003677">
    <property type="term" value="F:DNA binding"/>
    <property type="evidence" value="ECO:0007669"/>
    <property type="project" value="UniProtKB-KW"/>
</dbReference>
<dbReference type="Pfam" id="PF01381">
    <property type="entry name" value="HTH_3"/>
    <property type="match status" value="1"/>
</dbReference>
<gene>
    <name evidence="3" type="ORF">SPB_1931</name>
</gene>
<evidence type="ECO:0000256" key="1">
    <source>
        <dbReference type="ARBA" id="ARBA00023125"/>
    </source>
</evidence>
<keyword evidence="1 3" id="KW-0238">DNA-binding</keyword>
<dbReference type="CDD" id="cd00093">
    <property type="entry name" value="HTH_XRE"/>
    <property type="match status" value="1"/>
</dbReference>
<dbReference type="PANTHER" id="PTHR46558">
    <property type="entry name" value="TRACRIPTIONAL REGULATORY PROTEIN-RELATED-RELATED"/>
    <property type="match status" value="1"/>
</dbReference>
<proteinExistence type="predicted"/>
<dbReference type="EMBL" id="AEUT02000001">
    <property type="protein sequence ID" value="EGE53514.1"/>
    <property type="molecule type" value="Genomic_DNA"/>
</dbReference>
<name>F1Z0T7_9STRE</name>
<sequence>MKLIFSQQLVKLRKEKHFSQDELAEKLFISRQAISKWERGEVTPDLAKIEQIGEVFGVTTEFLLFGKNFEDTWGVESFKYEEFQNIADEKKEERFDKLLDLFRSYWWLLFPFSGLLFALIEEIGKLLN</sequence>
<dbReference type="PANTHER" id="PTHR46558:SF13">
    <property type="entry name" value="HTH-TYPE TRANSCRIPTIONAL REGULATOR IMMR"/>
    <property type="match status" value="1"/>
</dbReference>
<evidence type="ECO:0000259" key="2">
    <source>
        <dbReference type="PROSITE" id="PS50943"/>
    </source>
</evidence>
<dbReference type="SMART" id="SM00530">
    <property type="entry name" value="HTH_XRE"/>
    <property type="match status" value="1"/>
</dbReference>
<organism evidence="3 4">
    <name type="scientific">Streptococcus parauberis NCFD 2020</name>
    <dbReference type="NCBI Taxonomy" id="873447"/>
    <lineage>
        <taxon>Bacteria</taxon>
        <taxon>Bacillati</taxon>
        <taxon>Bacillota</taxon>
        <taxon>Bacilli</taxon>
        <taxon>Lactobacillales</taxon>
        <taxon>Streptococcaceae</taxon>
        <taxon>Streptococcus</taxon>
    </lineage>
</organism>
<comment type="caution">
    <text evidence="3">The sequence shown here is derived from an EMBL/GenBank/DDBJ whole genome shotgun (WGS) entry which is preliminary data.</text>
</comment>
<evidence type="ECO:0000313" key="3">
    <source>
        <dbReference type="EMBL" id="EGE53514.1"/>
    </source>
</evidence>
<dbReference type="Proteomes" id="UP000003732">
    <property type="component" value="Unassembled WGS sequence"/>
</dbReference>
<protein>
    <submittedName>
        <fullName evidence="3">DNA-binding helix-turn-helix protein</fullName>
    </submittedName>
</protein>
<accession>F1Z0T7</accession>
<dbReference type="AlphaFoldDB" id="F1Z0T7"/>
<dbReference type="InterPro" id="IPR001387">
    <property type="entry name" value="Cro/C1-type_HTH"/>
</dbReference>
<dbReference type="HOGENOM" id="CLU_066192_2_6_9"/>
<dbReference type="RefSeq" id="WP_003103291.1">
    <property type="nucleotide sequence ID" value="NZ_AEUT02000001.1"/>
</dbReference>
<dbReference type="GeneID" id="61421532"/>
<feature type="domain" description="HTH cro/C1-type" evidence="2">
    <location>
        <begin position="9"/>
        <end position="63"/>
    </location>
</feature>